<dbReference type="KEGG" id="tgr:Tgr7_0323"/>
<accession>B8GUR0</accession>
<organism evidence="1 2">
    <name type="scientific">Thioalkalivibrio sulfidiphilus (strain HL-EbGR7)</name>
    <dbReference type="NCBI Taxonomy" id="396588"/>
    <lineage>
        <taxon>Bacteria</taxon>
        <taxon>Pseudomonadati</taxon>
        <taxon>Pseudomonadota</taxon>
        <taxon>Gammaproteobacteria</taxon>
        <taxon>Chromatiales</taxon>
        <taxon>Ectothiorhodospiraceae</taxon>
        <taxon>Thioalkalivibrio</taxon>
    </lineage>
</organism>
<sequence>MEQFEAPFGEQIELRQIIHDSGVPLLRVIIRDGGKYTKLELDPATAHQWGKAMVRWAELAAQKGE</sequence>
<protein>
    <submittedName>
        <fullName evidence="1">Uncharacterized protein</fullName>
    </submittedName>
</protein>
<name>B8GUR0_THISH</name>
<dbReference type="EMBL" id="CP001339">
    <property type="protein sequence ID" value="ACL71421.1"/>
    <property type="molecule type" value="Genomic_DNA"/>
</dbReference>
<dbReference type="eggNOG" id="ENOG5033FBM">
    <property type="taxonomic scope" value="Bacteria"/>
</dbReference>
<dbReference type="OrthoDB" id="5785305at2"/>
<dbReference type="Proteomes" id="UP000002383">
    <property type="component" value="Chromosome"/>
</dbReference>
<keyword evidence="2" id="KW-1185">Reference proteome</keyword>
<evidence type="ECO:0000313" key="2">
    <source>
        <dbReference type="Proteomes" id="UP000002383"/>
    </source>
</evidence>
<dbReference type="InterPro" id="IPR054240">
    <property type="entry name" value="DUF6967"/>
</dbReference>
<dbReference type="RefSeq" id="WP_012636910.1">
    <property type="nucleotide sequence ID" value="NC_011901.1"/>
</dbReference>
<proteinExistence type="predicted"/>
<dbReference type="HOGENOM" id="CLU_181318_0_0_6"/>
<dbReference type="AlphaFoldDB" id="B8GUR0"/>
<dbReference type="Pfam" id="PF22295">
    <property type="entry name" value="DUF6967"/>
    <property type="match status" value="1"/>
</dbReference>
<reference evidence="1 2" key="1">
    <citation type="journal article" date="2011" name="Stand. Genomic Sci.">
        <title>Complete genome sequence of 'Thioalkalivibrio sulfidophilus' HL-EbGr7.</title>
        <authorList>
            <person name="Muyzer G."/>
            <person name="Sorokin D.Y."/>
            <person name="Mavromatis K."/>
            <person name="Lapidus A."/>
            <person name="Clum A."/>
            <person name="Ivanova N."/>
            <person name="Pati A."/>
            <person name="d'Haeseleer P."/>
            <person name="Woyke T."/>
            <person name="Kyrpides N.C."/>
        </authorList>
    </citation>
    <scope>NUCLEOTIDE SEQUENCE [LARGE SCALE GENOMIC DNA]</scope>
    <source>
        <strain evidence="1 2">HL-EbGR7</strain>
    </source>
</reference>
<gene>
    <name evidence="1" type="ordered locus">Tgr7_0323</name>
</gene>
<evidence type="ECO:0000313" key="1">
    <source>
        <dbReference type="EMBL" id="ACL71421.1"/>
    </source>
</evidence>